<dbReference type="STRING" id="525263.HMPREF0298_1616"/>
<keyword evidence="2" id="KW-1185">Reference proteome</keyword>
<dbReference type="eggNOG" id="ENOG5033065">
    <property type="taxonomic scope" value="Bacteria"/>
</dbReference>
<gene>
    <name evidence="1" type="ORF">HMPREF0298_1616</name>
</gene>
<evidence type="ECO:0008006" key="3">
    <source>
        <dbReference type="Google" id="ProtNLM"/>
    </source>
</evidence>
<accession>C0XT46</accession>
<organism evidence="1 2">
    <name type="scientific">Corynebacterium lipophiloflavum (strain ATCC 700352 / DSM 44291 / CCUG 37336 / JCM 10383 / DMMZ 1944)</name>
    <dbReference type="NCBI Taxonomy" id="525263"/>
    <lineage>
        <taxon>Bacteria</taxon>
        <taxon>Bacillati</taxon>
        <taxon>Actinomycetota</taxon>
        <taxon>Actinomycetes</taxon>
        <taxon>Mycobacteriales</taxon>
        <taxon>Corynebacteriaceae</taxon>
        <taxon>Corynebacterium</taxon>
    </lineage>
</organism>
<dbReference type="Proteomes" id="UP000006196">
    <property type="component" value="Unassembled WGS sequence"/>
</dbReference>
<evidence type="ECO:0000313" key="1">
    <source>
        <dbReference type="EMBL" id="EEI16585.1"/>
    </source>
</evidence>
<name>C0XT46_CORLD</name>
<dbReference type="AlphaFoldDB" id="C0XT46"/>
<dbReference type="EMBL" id="ACHJ01000123">
    <property type="protein sequence ID" value="EEI16585.1"/>
    <property type="molecule type" value="Genomic_DNA"/>
</dbReference>
<sequence length="114" mass="12824">MYYACAMSTMSPTCQWCGVELPPHEGRGRKRKFCSSSCKQRAYEQRASVSGTSIPAQAVILAPERADDLRDQLFQLRCAAEDIATAHREGADQREIAELCEELVSMAKRVERLR</sequence>
<dbReference type="RefSeq" id="WP_006840343.1">
    <property type="nucleotide sequence ID" value="NZ_GG667192.1"/>
</dbReference>
<evidence type="ECO:0000313" key="2">
    <source>
        <dbReference type="Proteomes" id="UP000006196"/>
    </source>
</evidence>
<dbReference type="HOGENOM" id="CLU_143964_0_0_11"/>
<comment type="caution">
    <text evidence="1">The sequence shown here is derived from an EMBL/GenBank/DDBJ whole genome shotgun (WGS) entry which is preliminary data.</text>
</comment>
<proteinExistence type="predicted"/>
<protein>
    <recommendedName>
        <fullName evidence="3">FCS-type domain-containing protein</fullName>
    </recommendedName>
</protein>
<reference evidence="1" key="1">
    <citation type="submission" date="2009-01" db="EMBL/GenBank/DDBJ databases">
        <authorList>
            <person name="Qin X."/>
            <person name="Bachman B."/>
            <person name="Battles P."/>
            <person name="Bell A."/>
            <person name="Bess C."/>
            <person name="Bickham C."/>
            <person name="Chaboub L."/>
            <person name="Chen D."/>
            <person name="Coyle M."/>
            <person name="Deiros D.R."/>
            <person name="Dinh H."/>
            <person name="Forbes L."/>
            <person name="Fowler G."/>
            <person name="Francisco L."/>
            <person name="Fu Q."/>
            <person name="Gubbala S."/>
            <person name="Hale W."/>
            <person name="Han Y."/>
            <person name="Hemphill L."/>
            <person name="Highlander S.K."/>
            <person name="Hirani K."/>
            <person name="Hogues M."/>
            <person name="Jackson L."/>
            <person name="Jakkamsetti A."/>
            <person name="Javaid M."/>
            <person name="Jiang H."/>
            <person name="Korchina V."/>
            <person name="Kovar C."/>
            <person name="Lara F."/>
            <person name="Lee S."/>
            <person name="Mata R."/>
            <person name="Mathew T."/>
            <person name="Moen C."/>
            <person name="Morales K."/>
            <person name="Munidasa M."/>
            <person name="Nazareth L."/>
            <person name="Ngo R."/>
            <person name="Nguyen L."/>
            <person name="Okwuonu G."/>
            <person name="Ongeri F."/>
            <person name="Patil S."/>
            <person name="Petrosino J."/>
            <person name="Pham C."/>
            <person name="Pham P."/>
            <person name="Pu L.-L."/>
            <person name="Puazo M."/>
            <person name="Raj R."/>
            <person name="Reid J."/>
            <person name="Rouhana J."/>
            <person name="Saada N."/>
            <person name="Shang Y."/>
            <person name="Simmons D."/>
            <person name="Thornton R."/>
            <person name="Warren J."/>
            <person name="Weissenberger G."/>
            <person name="Zhang J."/>
            <person name="Zhang L."/>
            <person name="Zhou C."/>
            <person name="Zhu D."/>
            <person name="Muzny D."/>
            <person name="Worley K."/>
            <person name="Gibbs R."/>
        </authorList>
    </citation>
    <scope>NUCLEOTIDE SEQUENCE [LARGE SCALE GENOMIC DNA]</scope>
    <source>
        <strain evidence="1">DSM 44291</strain>
    </source>
</reference>